<dbReference type="Proteomes" id="UP000230233">
    <property type="component" value="Chromosome X"/>
</dbReference>
<protein>
    <recommendedName>
        <fullName evidence="1">F-box domain-containing protein</fullName>
    </recommendedName>
</protein>
<dbReference type="PANTHER" id="PTHR21503:SF8">
    <property type="entry name" value="F-BOX ASSOCIATED DOMAIN-CONTAINING PROTEIN-RELATED"/>
    <property type="match status" value="1"/>
</dbReference>
<organism evidence="2 3">
    <name type="scientific">Caenorhabditis nigoni</name>
    <dbReference type="NCBI Taxonomy" id="1611254"/>
    <lineage>
        <taxon>Eukaryota</taxon>
        <taxon>Metazoa</taxon>
        <taxon>Ecdysozoa</taxon>
        <taxon>Nematoda</taxon>
        <taxon>Chromadorea</taxon>
        <taxon>Rhabditida</taxon>
        <taxon>Rhabditina</taxon>
        <taxon>Rhabditomorpha</taxon>
        <taxon>Rhabditoidea</taxon>
        <taxon>Rhabditidae</taxon>
        <taxon>Peloderinae</taxon>
        <taxon>Caenorhabditis</taxon>
    </lineage>
</organism>
<accession>A0A2G5SZ86</accession>
<dbReference type="AlphaFoldDB" id="A0A2G5SZ86"/>
<dbReference type="EMBL" id="PDUG01000006">
    <property type="protein sequence ID" value="PIC20161.1"/>
    <property type="molecule type" value="Genomic_DNA"/>
</dbReference>
<proteinExistence type="predicted"/>
<gene>
    <name evidence="2" type="primary">Cnig_chr_X.g25450</name>
    <name evidence="2" type="ORF">B9Z55_025450</name>
</gene>
<evidence type="ECO:0000313" key="2">
    <source>
        <dbReference type="EMBL" id="PIC20161.1"/>
    </source>
</evidence>
<evidence type="ECO:0000259" key="1">
    <source>
        <dbReference type="PROSITE" id="PS50181"/>
    </source>
</evidence>
<evidence type="ECO:0000313" key="3">
    <source>
        <dbReference type="Proteomes" id="UP000230233"/>
    </source>
</evidence>
<keyword evidence="3" id="KW-1185">Reference proteome</keyword>
<name>A0A2G5SZ86_9PELO</name>
<dbReference type="Pfam" id="PF00646">
    <property type="entry name" value="F-box"/>
    <property type="match status" value="1"/>
</dbReference>
<dbReference type="PROSITE" id="PS50181">
    <property type="entry name" value="FBOX"/>
    <property type="match status" value="1"/>
</dbReference>
<dbReference type="PANTHER" id="PTHR21503">
    <property type="entry name" value="F-BOX-CONTAINING HYPOTHETICAL PROTEIN C.ELEGANS"/>
    <property type="match status" value="1"/>
</dbReference>
<dbReference type="InterPro" id="IPR001810">
    <property type="entry name" value="F-box_dom"/>
</dbReference>
<sequence length="542" mass="63986">MKLFEFPYLLQKEILDNMKYQDIFLLSFISNKMKKTIKSCQHNRFKSISCIRYCGTNERMVVDIVTKNRMREDFVDIKEHDDSGLDYFQLNVSGKIIDFLRLHFLEAAFNLDESESVFQSIHNYMVDFFGDSMEYFWVTSDFVNTVPQLQKISSFIRVWNVNPDSIDLENFFSRNPPFKRIAFNVFRPTDFSPDSKFYQAESLVTVQHHNNFPSVLRHFQGRQAFVDCTHYNTEDVIEFVNRWKSGETFQKLEVLNFEVSQDDIDHETVLDGIGAKHIDARKTPPTHTLPKIKSRKDHIFEAAFNPDESESVIRSIHNYMLQFFGDSMKYIWSTSDWVNTVPQLQNLSPSILMWHVNPDLIDLENFFSTNPPFKMIEFHPTRPIDFHPDSKFYQAETVVTLQHNHYFPSVLRHFQGKQAFVHCTYHNTEDFIEFVNKWKSGEAFRKLEVLNFKALGDDDIDHETVLNGIGAKHIDARRTPPTHTLPKICDWYQYSPSPYPITSHIYVVRESDNRVASVSVQRRKFHFGVWDKTVEEFLRFME</sequence>
<reference evidence="3" key="1">
    <citation type="submission" date="2017-10" db="EMBL/GenBank/DDBJ databases">
        <title>Rapid genome shrinkage in a self-fertile nematode reveals novel sperm competition proteins.</title>
        <authorList>
            <person name="Yin D."/>
            <person name="Schwarz E.M."/>
            <person name="Thomas C.G."/>
            <person name="Felde R.L."/>
            <person name="Korf I.F."/>
            <person name="Cutter A.D."/>
            <person name="Schartner C.M."/>
            <person name="Ralston E.J."/>
            <person name="Meyer B.J."/>
            <person name="Haag E.S."/>
        </authorList>
    </citation>
    <scope>NUCLEOTIDE SEQUENCE [LARGE SCALE GENOMIC DNA]</scope>
    <source>
        <strain evidence="3">JU1422</strain>
    </source>
</reference>
<feature type="domain" description="F-box" evidence="1">
    <location>
        <begin position="1"/>
        <end position="48"/>
    </location>
</feature>
<comment type="caution">
    <text evidence="2">The sequence shown here is derived from an EMBL/GenBank/DDBJ whole genome shotgun (WGS) entry which is preliminary data.</text>
</comment>